<accession>A0A6N2WYE7</accession>
<proteinExistence type="predicted"/>
<gene>
    <name evidence="1" type="ORF">BOLFYP28_03702</name>
</gene>
<dbReference type="EMBL" id="CACRTD010000057">
    <property type="protein sequence ID" value="VYT46929.1"/>
    <property type="molecule type" value="Genomic_DNA"/>
</dbReference>
<reference evidence="1" key="1">
    <citation type="submission" date="2019-11" db="EMBL/GenBank/DDBJ databases">
        <authorList>
            <person name="Feng L."/>
        </authorList>
    </citation>
    <scope>NUCLEOTIDE SEQUENCE</scope>
    <source>
        <strain evidence="1">BovatusLFYP28</strain>
    </source>
</reference>
<organism evidence="1">
    <name type="scientific">Bacteroides ovatus</name>
    <dbReference type="NCBI Taxonomy" id="28116"/>
    <lineage>
        <taxon>Bacteria</taxon>
        <taxon>Pseudomonadati</taxon>
        <taxon>Bacteroidota</taxon>
        <taxon>Bacteroidia</taxon>
        <taxon>Bacteroidales</taxon>
        <taxon>Bacteroidaceae</taxon>
        <taxon>Bacteroides</taxon>
    </lineage>
</organism>
<dbReference type="AlphaFoldDB" id="A0A6N2WYE7"/>
<protein>
    <submittedName>
        <fullName evidence="1">Uncharacterized protein</fullName>
    </submittedName>
</protein>
<name>A0A6N2WYE7_BACOV</name>
<evidence type="ECO:0000313" key="1">
    <source>
        <dbReference type="EMBL" id="VYT46929.1"/>
    </source>
</evidence>
<sequence length="145" mass="16903">MLLTRLTLDLYFNSQITLTESQSLIGTSYRVIDANDDFISIEHPTDIGIEYNMEIYNQWYVDFIENNHSTLKHNGLDKINIFINVFYSGQCNFEIFESQSLSILSKYNVSLPISVFHLSNNELKEILNDNGYSLKRICEIFNNEL</sequence>